<evidence type="ECO:0000313" key="11">
    <source>
        <dbReference type="Proteomes" id="UP000546031"/>
    </source>
</evidence>
<proteinExistence type="inferred from homology"/>
<dbReference type="EMBL" id="JABWTA010000001">
    <property type="protein sequence ID" value="NVE94372.1"/>
    <property type="molecule type" value="Genomic_DNA"/>
</dbReference>
<keyword evidence="7 8" id="KW-0472">Membrane</keyword>
<dbReference type="Gene3D" id="1.20.1250.20">
    <property type="entry name" value="MFS general substrate transporter like domains"/>
    <property type="match status" value="2"/>
</dbReference>
<dbReference type="Proteomes" id="UP000546031">
    <property type="component" value="Unassembled WGS sequence"/>
</dbReference>
<evidence type="ECO:0000256" key="8">
    <source>
        <dbReference type="SAM" id="Phobius"/>
    </source>
</evidence>
<evidence type="ECO:0000256" key="3">
    <source>
        <dbReference type="ARBA" id="ARBA00009120"/>
    </source>
</evidence>
<dbReference type="GO" id="GO:0055056">
    <property type="term" value="F:D-glucose transmembrane transporter activity"/>
    <property type="evidence" value="ECO:0007669"/>
    <property type="project" value="InterPro"/>
</dbReference>
<evidence type="ECO:0000256" key="5">
    <source>
        <dbReference type="ARBA" id="ARBA00022692"/>
    </source>
</evidence>
<keyword evidence="11" id="KW-1185">Reference proteome</keyword>
<dbReference type="AlphaFoldDB" id="A0A850HH78"/>
<evidence type="ECO:0000256" key="6">
    <source>
        <dbReference type="ARBA" id="ARBA00022989"/>
    </source>
</evidence>
<feature type="transmembrane region" description="Helical" evidence="8">
    <location>
        <begin position="50"/>
        <end position="70"/>
    </location>
</feature>
<dbReference type="InterPro" id="IPR050375">
    <property type="entry name" value="MFS_TsgA-like"/>
</dbReference>
<dbReference type="PANTHER" id="PTHR43702:SF11">
    <property type="entry name" value="L-FUCOSE-PROTON SYMPORTER"/>
    <property type="match status" value="1"/>
</dbReference>
<feature type="transmembrane region" description="Helical" evidence="8">
    <location>
        <begin position="102"/>
        <end position="123"/>
    </location>
</feature>
<dbReference type="NCBIfam" id="TIGR01272">
    <property type="entry name" value="gluP"/>
    <property type="match status" value="1"/>
</dbReference>
<evidence type="ECO:0000256" key="4">
    <source>
        <dbReference type="ARBA" id="ARBA00022475"/>
    </source>
</evidence>
<accession>A0A850HH78</accession>
<dbReference type="PROSITE" id="PS50850">
    <property type="entry name" value="MFS"/>
    <property type="match status" value="1"/>
</dbReference>
<dbReference type="InterPro" id="IPR005964">
    <property type="entry name" value="Glc/Gal_transptr_bac"/>
</dbReference>
<dbReference type="InterPro" id="IPR005275">
    <property type="entry name" value="Lfuc_symporter_FucP"/>
</dbReference>
<dbReference type="InterPro" id="IPR036259">
    <property type="entry name" value="MFS_trans_sf"/>
</dbReference>
<comment type="caution">
    <text evidence="10">The sequence shown here is derived from an EMBL/GenBank/DDBJ whole genome shotgun (WGS) entry which is preliminary data.</text>
</comment>
<comment type="function">
    <text evidence="1">Intake of glucose and galactose.</text>
</comment>
<evidence type="ECO:0000256" key="2">
    <source>
        <dbReference type="ARBA" id="ARBA00004429"/>
    </source>
</evidence>
<feature type="transmembrane region" description="Helical" evidence="8">
    <location>
        <begin position="280"/>
        <end position="299"/>
    </location>
</feature>
<feature type="transmembrane region" description="Helical" evidence="8">
    <location>
        <begin position="335"/>
        <end position="357"/>
    </location>
</feature>
<dbReference type="PANTHER" id="PTHR43702">
    <property type="entry name" value="L-FUCOSE-PROTON SYMPORTER"/>
    <property type="match status" value="1"/>
</dbReference>
<evidence type="ECO:0000259" key="9">
    <source>
        <dbReference type="PROSITE" id="PS50850"/>
    </source>
</evidence>
<feature type="transmembrane region" description="Helical" evidence="8">
    <location>
        <begin position="194"/>
        <end position="213"/>
    </location>
</feature>
<feature type="transmembrane region" description="Helical" evidence="8">
    <location>
        <begin position="369"/>
        <end position="389"/>
    </location>
</feature>
<feature type="transmembrane region" description="Helical" evidence="8">
    <location>
        <begin position="395"/>
        <end position="416"/>
    </location>
</feature>
<feature type="transmembrane region" description="Helical" evidence="8">
    <location>
        <begin position="311"/>
        <end position="329"/>
    </location>
</feature>
<name>A0A850HH78_9SPHN</name>
<feature type="transmembrane region" description="Helical" evidence="8">
    <location>
        <begin position="77"/>
        <end position="96"/>
    </location>
</feature>
<keyword evidence="4" id="KW-1003">Cell membrane</keyword>
<comment type="subcellular location">
    <subcellularLocation>
        <location evidence="2">Cell inner membrane</location>
        <topology evidence="2">Multi-pass membrane protein</topology>
    </subcellularLocation>
</comment>
<dbReference type="GO" id="GO:0005354">
    <property type="term" value="F:galactose transmembrane transporter activity"/>
    <property type="evidence" value="ECO:0007669"/>
    <property type="project" value="InterPro"/>
</dbReference>
<feature type="domain" description="Major facilitator superfamily (MFS) profile" evidence="9">
    <location>
        <begin position="12"/>
        <end position="417"/>
    </location>
</feature>
<protein>
    <submittedName>
        <fullName evidence="10">L-fucose:H+ symporter permease</fullName>
    </submittedName>
</protein>
<feature type="transmembrane region" description="Helical" evidence="8">
    <location>
        <begin position="144"/>
        <end position="166"/>
    </location>
</feature>
<gene>
    <name evidence="10" type="primary">fucP</name>
    <name evidence="10" type="ORF">HUO12_05600</name>
</gene>
<dbReference type="InterPro" id="IPR011701">
    <property type="entry name" value="MFS"/>
</dbReference>
<dbReference type="NCBIfam" id="TIGR00885">
    <property type="entry name" value="fucP"/>
    <property type="match status" value="1"/>
</dbReference>
<reference evidence="10 11" key="1">
    <citation type="submission" date="2020-06" db="EMBL/GenBank/DDBJ databases">
        <title>Altererythrobacter lutimaris sp. nov., a marine bacterium isolated from a tidal flat.</title>
        <authorList>
            <person name="Kim D."/>
            <person name="Yoo Y."/>
            <person name="Kim J.-J."/>
        </authorList>
    </citation>
    <scope>NUCLEOTIDE SEQUENCE [LARGE SCALE GENOMIC DNA]</scope>
    <source>
        <strain evidence="10 11">JGD-16</strain>
    </source>
</reference>
<keyword evidence="6 8" id="KW-1133">Transmembrane helix</keyword>
<dbReference type="CDD" id="cd17394">
    <property type="entry name" value="MFS_FucP_like"/>
    <property type="match status" value="1"/>
</dbReference>
<dbReference type="InterPro" id="IPR020846">
    <property type="entry name" value="MFS_dom"/>
</dbReference>
<evidence type="ECO:0000313" key="10">
    <source>
        <dbReference type="EMBL" id="NVE94372.1"/>
    </source>
</evidence>
<evidence type="ECO:0000256" key="7">
    <source>
        <dbReference type="ARBA" id="ARBA00023136"/>
    </source>
</evidence>
<dbReference type="GO" id="GO:0015535">
    <property type="term" value="F:fucose:proton symporter activity"/>
    <property type="evidence" value="ECO:0007669"/>
    <property type="project" value="InterPro"/>
</dbReference>
<feature type="transmembrane region" description="Helical" evidence="8">
    <location>
        <begin position="247"/>
        <end position="265"/>
    </location>
</feature>
<organism evidence="10 11">
    <name type="scientific">Altererythrobacter lutimaris</name>
    <dbReference type="NCBI Taxonomy" id="2743979"/>
    <lineage>
        <taxon>Bacteria</taxon>
        <taxon>Pseudomonadati</taxon>
        <taxon>Pseudomonadota</taxon>
        <taxon>Alphaproteobacteria</taxon>
        <taxon>Sphingomonadales</taxon>
        <taxon>Erythrobacteraceae</taxon>
        <taxon>Altererythrobacter</taxon>
    </lineage>
</organism>
<dbReference type="Pfam" id="PF07690">
    <property type="entry name" value="MFS_1"/>
    <property type="match status" value="1"/>
</dbReference>
<dbReference type="RefSeq" id="WP_176272655.1">
    <property type="nucleotide sequence ID" value="NZ_JABWTA010000001.1"/>
</dbReference>
<dbReference type="SUPFAM" id="SSF103473">
    <property type="entry name" value="MFS general substrate transporter"/>
    <property type="match status" value="1"/>
</dbReference>
<sequence length="420" mass="44986">MQRWIYKGFTVGFFAVASLFLLWALANSLNDILIRQFQKALDLSRGESGFLQFVFYLGYFFFALPAGFLIERLGYRAGILIGLGLYAIGALAFYPAAEIREFWAFLAALFVIASGLAILETAANPMIARFGPSDKSAQRLNLAQSLNGLGAFVAPVIGGLFIFSGIELETSQIEAMSAAELDDYRASEARMVQAPYLALAAAIGLVAAILAYVRLPIIDHGTENEETLQSSKVSLTAPLKVTHLRRAIVAQFFYVGAQVVIWSYFVDFAIDVGVDISEKTAAFLLSLSIASFMAGRFIGTWLMSWIAPAKLLALFAVMASILSVCAVALDGEIALAALGATSFFMSIMFPTIFALGLEGLGEHTKIGSSYLIMAIIGGALFPPAAGYIADATGNIQLMAAPAVISFIVVALFAMGCSRRS</sequence>
<comment type="similarity">
    <text evidence="3">Belongs to the major facilitator superfamily. FHS transporter (TC 2.A.1.7) family.</text>
</comment>
<dbReference type="GO" id="GO:0005886">
    <property type="term" value="C:plasma membrane"/>
    <property type="evidence" value="ECO:0007669"/>
    <property type="project" value="UniProtKB-SubCell"/>
</dbReference>
<dbReference type="GO" id="GO:1904659">
    <property type="term" value="P:D-glucose transmembrane transport"/>
    <property type="evidence" value="ECO:0007669"/>
    <property type="project" value="InterPro"/>
</dbReference>
<evidence type="ECO:0000256" key="1">
    <source>
        <dbReference type="ARBA" id="ARBA00003321"/>
    </source>
</evidence>
<keyword evidence="5 8" id="KW-0812">Transmembrane</keyword>